<protein>
    <submittedName>
        <fullName evidence="5">DNA-binding FadR family transcriptional regulator</fullName>
    </submittedName>
</protein>
<sequence>MGTPPAFSPVRSVRLYERIVEQIEQAIDEGRLRPGERLPSERELVTQLGASRATVREALRVLQSAGVLESRPGDPLGPRVVTPGPAHLRKQLSRLAGAGAMSLAEVLAARMVLDGAACRLAARLRTAEQLAAIEDAVADMERRVEQGHAAFSEADVRFHDAVAAASGNLLVQVGTAAVREVVLRLVRERIDEAGGHSPTRARALMRRSLAHHREVLDAIRAGDGERAARDATRSLYAYYGGHLDAAGRRSVRALLDEPAPRALRT</sequence>
<dbReference type="InterPro" id="IPR008920">
    <property type="entry name" value="TF_FadR/GntR_C"/>
</dbReference>
<dbReference type="SMART" id="SM00345">
    <property type="entry name" value="HTH_GNTR"/>
    <property type="match status" value="1"/>
</dbReference>
<dbReference type="SUPFAM" id="SSF48008">
    <property type="entry name" value="GntR ligand-binding domain-like"/>
    <property type="match status" value="1"/>
</dbReference>
<dbReference type="InterPro" id="IPR036388">
    <property type="entry name" value="WH-like_DNA-bd_sf"/>
</dbReference>
<dbReference type="Pfam" id="PF07729">
    <property type="entry name" value="FCD"/>
    <property type="match status" value="1"/>
</dbReference>
<gene>
    <name evidence="5" type="ORF">FB458_4214</name>
</gene>
<organism evidence="5 6">
    <name type="scientific">Lapillicoccus jejuensis</name>
    <dbReference type="NCBI Taxonomy" id="402171"/>
    <lineage>
        <taxon>Bacteria</taxon>
        <taxon>Bacillati</taxon>
        <taxon>Actinomycetota</taxon>
        <taxon>Actinomycetes</taxon>
        <taxon>Micrococcales</taxon>
        <taxon>Intrasporangiaceae</taxon>
        <taxon>Lapillicoccus</taxon>
    </lineage>
</organism>
<evidence type="ECO:0000256" key="1">
    <source>
        <dbReference type="ARBA" id="ARBA00023015"/>
    </source>
</evidence>
<keyword evidence="3" id="KW-0804">Transcription</keyword>
<dbReference type="SMART" id="SM00895">
    <property type="entry name" value="FCD"/>
    <property type="match status" value="1"/>
</dbReference>
<dbReference type="InterPro" id="IPR011711">
    <property type="entry name" value="GntR_C"/>
</dbReference>
<keyword evidence="2 5" id="KW-0238">DNA-binding</keyword>
<name>A0A542E6U9_9MICO</name>
<dbReference type="InterPro" id="IPR000524">
    <property type="entry name" value="Tscrpt_reg_HTH_GntR"/>
</dbReference>
<dbReference type="GO" id="GO:0003700">
    <property type="term" value="F:DNA-binding transcription factor activity"/>
    <property type="evidence" value="ECO:0007669"/>
    <property type="project" value="InterPro"/>
</dbReference>
<evidence type="ECO:0000313" key="6">
    <source>
        <dbReference type="Proteomes" id="UP000317893"/>
    </source>
</evidence>
<dbReference type="PRINTS" id="PR00035">
    <property type="entry name" value="HTHGNTR"/>
</dbReference>
<dbReference type="Proteomes" id="UP000317893">
    <property type="component" value="Unassembled WGS sequence"/>
</dbReference>
<dbReference type="GO" id="GO:0003677">
    <property type="term" value="F:DNA binding"/>
    <property type="evidence" value="ECO:0007669"/>
    <property type="project" value="UniProtKB-KW"/>
</dbReference>
<keyword evidence="6" id="KW-1185">Reference proteome</keyword>
<reference evidence="5 6" key="1">
    <citation type="submission" date="2019-06" db="EMBL/GenBank/DDBJ databases">
        <title>Sequencing the genomes of 1000 actinobacteria strains.</title>
        <authorList>
            <person name="Klenk H.-P."/>
        </authorList>
    </citation>
    <scope>NUCLEOTIDE SEQUENCE [LARGE SCALE GENOMIC DNA]</scope>
    <source>
        <strain evidence="5 6">DSM 18607</strain>
    </source>
</reference>
<evidence type="ECO:0000259" key="4">
    <source>
        <dbReference type="PROSITE" id="PS50949"/>
    </source>
</evidence>
<proteinExistence type="predicted"/>
<dbReference type="CDD" id="cd07377">
    <property type="entry name" value="WHTH_GntR"/>
    <property type="match status" value="1"/>
</dbReference>
<dbReference type="PANTHER" id="PTHR43537">
    <property type="entry name" value="TRANSCRIPTIONAL REGULATOR, GNTR FAMILY"/>
    <property type="match status" value="1"/>
</dbReference>
<evidence type="ECO:0000256" key="2">
    <source>
        <dbReference type="ARBA" id="ARBA00023125"/>
    </source>
</evidence>
<dbReference type="Gene3D" id="1.20.120.530">
    <property type="entry name" value="GntR ligand-binding domain-like"/>
    <property type="match status" value="1"/>
</dbReference>
<dbReference type="SUPFAM" id="SSF46785">
    <property type="entry name" value="Winged helix' DNA-binding domain"/>
    <property type="match status" value="1"/>
</dbReference>
<dbReference type="EMBL" id="VFMN01000001">
    <property type="protein sequence ID" value="TQJ11065.1"/>
    <property type="molecule type" value="Genomic_DNA"/>
</dbReference>
<keyword evidence="1" id="KW-0805">Transcription regulation</keyword>
<dbReference type="AlphaFoldDB" id="A0A542E6U9"/>
<accession>A0A542E6U9</accession>
<dbReference type="InterPro" id="IPR036390">
    <property type="entry name" value="WH_DNA-bd_sf"/>
</dbReference>
<feature type="domain" description="HTH gntR-type" evidence="4">
    <location>
        <begin position="13"/>
        <end position="83"/>
    </location>
</feature>
<dbReference type="PANTHER" id="PTHR43537:SF5">
    <property type="entry name" value="UXU OPERON TRANSCRIPTIONAL REGULATOR"/>
    <property type="match status" value="1"/>
</dbReference>
<evidence type="ECO:0000256" key="3">
    <source>
        <dbReference type="ARBA" id="ARBA00023163"/>
    </source>
</evidence>
<dbReference type="Pfam" id="PF00392">
    <property type="entry name" value="GntR"/>
    <property type="match status" value="1"/>
</dbReference>
<dbReference type="PROSITE" id="PS50949">
    <property type="entry name" value="HTH_GNTR"/>
    <property type="match status" value="1"/>
</dbReference>
<dbReference type="OrthoDB" id="3523737at2"/>
<comment type="caution">
    <text evidence="5">The sequence shown here is derived from an EMBL/GenBank/DDBJ whole genome shotgun (WGS) entry which is preliminary data.</text>
</comment>
<evidence type="ECO:0000313" key="5">
    <source>
        <dbReference type="EMBL" id="TQJ11065.1"/>
    </source>
</evidence>
<dbReference type="Gene3D" id="1.10.10.10">
    <property type="entry name" value="Winged helix-like DNA-binding domain superfamily/Winged helix DNA-binding domain"/>
    <property type="match status" value="1"/>
</dbReference>
<dbReference type="RefSeq" id="WP_141850198.1">
    <property type="nucleotide sequence ID" value="NZ_BAAAPR010000018.1"/>
</dbReference>